<dbReference type="PROSITE" id="PS51352">
    <property type="entry name" value="THIOREDOXIN_2"/>
    <property type="match status" value="1"/>
</dbReference>
<evidence type="ECO:0000313" key="10">
    <source>
        <dbReference type="EMBL" id="WZN58994.1"/>
    </source>
</evidence>
<dbReference type="InterPro" id="IPR019479">
    <property type="entry name" value="Peroxiredoxin_C"/>
</dbReference>
<dbReference type="InterPro" id="IPR000866">
    <property type="entry name" value="AhpC/TSA"/>
</dbReference>
<feature type="domain" description="Thioredoxin" evidence="9">
    <location>
        <begin position="1"/>
        <end position="165"/>
    </location>
</feature>
<keyword evidence="4 7" id="KW-0676">Redox-active center</keyword>
<dbReference type="InterPro" id="IPR045020">
    <property type="entry name" value="PRX_1cys"/>
</dbReference>
<evidence type="ECO:0000313" key="11">
    <source>
        <dbReference type="Proteomes" id="UP001472866"/>
    </source>
</evidence>
<evidence type="ECO:0000256" key="4">
    <source>
        <dbReference type="ARBA" id="ARBA00023284"/>
    </source>
</evidence>
<keyword evidence="2 7" id="KW-0049">Antioxidant</keyword>
<evidence type="ECO:0000256" key="6">
    <source>
        <dbReference type="ARBA" id="ARBA00049091"/>
    </source>
</evidence>
<dbReference type="Pfam" id="PF10417">
    <property type="entry name" value="1-cysPrx_C"/>
    <property type="match status" value="1"/>
</dbReference>
<dbReference type="PANTHER" id="PTHR43503">
    <property type="entry name" value="MCG48959-RELATED"/>
    <property type="match status" value="1"/>
</dbReference>
<dbReference type="EC" id="1.11.1.24" evidence="7"/>
<comment type="catalytic activity">
    <reaction evidence="6 7">
        <text>a hydroperoxide + [thioredoxin]-dithiol = an alcohol + [thioredoxin]-disulfide + H2O</text>
        <dbReference type="Rhea" id="RHEA:62620"/>
        <dbReference type="Rhea" id="RHEA-COMP:10698"/>
        <dbReference type="Rhea" id="RHEA-COMP:10700"/>
        <dbReference type="ChEBI" id="CHEBI:15377"/>
        <dbReference type="ChEBI" id="CHEBI:29950"/>
        <dbReference type="ChEBI" id="CHEBI:30879"/>
        <dbReference type="ChEBI" id="CHEBI:35924"/>
        <dbReference type="ChEBI" id="CHEBI:50058"/>
        <dbReference type="EC" id="1.11.1.24"/>
    </reaction>
</comment>
<protein>
    <recommendedName>
        <fullName evidence="7">Peroxiredoxin</fullName>
        <ecNumber evidence="7">1.11.1.24</ecNumber>
    </recommendedName>
</protein>
<evidence type="ECO:0000256" key="1">
    <source>
        <dbReference type="ARBA" id="ARBA00022559"/>
    </source>
</evidence>
<dbReference type="InterPro" id="IPR013766">
    <property type="entry name" value="Thioredoxin_domain"/>
</dbReference>
<evidence type="ECO:0000259" key="9">
    <source>
        <dbReference type="PROSITE" id="PS51352"/>
    </source>
</evidence>
<dbReference type="Proteomes" id="UP001472866">
    <property type="component" value="Chromosome 01"/>
</dbReference>
<comment type="similarity">
    <text evidence="5">Belongs to the peroxiredoxin family. Prx6 subfamily.</text>
</comment>
<evidence type="ECO:0000256" key="8">
    <source>
        <dbReference type="PIRSR" id="PIRSR000239-1"/>
    </source>
</evidence>
<dbReference type="EMBL" id="CP151501">
    <property type="protein sequence ID" value="WZN58994.1"/>
    <property type="molecule type" value="Genomic_DNA"/>
</dbReference>
<dbReference type="FunFam" id="3.30.1020.10:FF:000001">
    <property type="entry name" value="1-Cys peroxiredoxin"/>
    <property type="match status" value="1"/>
</dbReference>
<evidence type="ECO:0000256" key="2">
    <source>
        <dbReference type="ARBA" id="ARBA00022862"/>
    </source>
</evidence>
<dbReference type="GO" id="GO:0005739">
    <property type="term" value="C:mitochondrion"/>
    <property type="evidence" value="ECO:0007669"/>
    <property type="project" value="TreeGrafter"/>
</dbReference>
<dbReference type="CDD" id="cd03016">
    <property type="entry name" value="PRX_1cys"/>
    <property type="match status" value="1"/>
</dbReference>
<dbReference type="AlphaFoldDB" id="A0AAX4NYJ8"/>
<comment type="function">
    <text evidence="7">Thiol-specific peroxidase that catalyzes the reduction of hydrogen peroxide and organic hydroperoxides to water and alcohols, respectively.</text>
</comment>
<proteinExistence type="inferred from homology"/>
<feature type="active site" description="Cysteine sulfenic acid (-SOH) intermediate; for peroxidase activity" evidence="8">
    <location>
        <position position="43"/>
    </location>
</feature>
<dbReference type="Pfam" id="PF00578">
    <property type="entry name" value="AhpC-TSA"/>
    <property type="match status" value="1"/>
</dbReference>
<keyword evidence="1 7" id="KW-0575">Peroxidase</keyword>
<dbReference type="PANTHER" id="PTHR43503:SF12">
    <property type="entry name" value="PEROXIREDOXIN"/>
    <property type="match status" value="1"/>
</dbReference>
<evidence type="ECO:0000256" key="3">
    <source>
        <dbReference type="ARBA" id="ARBA00023002"/>
    </source>
</evidence>
<organism evidence="10 11">
    <name type="scientific">Chloropicon roscoffensis</name>
    <dbReference type="NCBI Taxonomy" id="1461544"/>
    <lineage>
        <taxon>Eukaryota</taxon>
        <taxon>Viridiplantae</taxon>
        <taxon>Chlorophyta</taxon>
        <taxon>Chloropicophyceae</taxon>
        <taxon>Chloropicales</taxon>
        <taxon>Chloropicaceae</taxon>
        <taxon>Chloropicon</taxon>
    </lineage>
</organism>
<gene>
    <name evidence="10" type="ORF">HKI87_01g05190</name>
</gene>
<accession>A0AAX4NYJ8</accession>
<dbReference type="Gene3D" id="3.30.1020.10">
    <property type="entry name" value="Antioxidant, Horf6, Chain A, domain2"/>
    <property type="match status" value="1"/>
</dbReference>
<dbReference type="GO" id="GO:0140824">
    <property type="term" value="F:thioredoxin-dependent peroxiredoxin activity"/>
    <property type="evidence" value="ECO:0007669"/>
    <property type="project" value="UniProtKB-EC"/>
</dbReference>
<reference evidence="10 11" key="1">
    <citation type="submission" date="2024-03" db="EMBL/GenBank/DDBJ databases">
        <title>Complete genome sequence of the green alga Chloropicon roscoffensis RCC1871.</title>
        <authorList>
            <person name="Lemieux C."/>
            <person name="Pombert J.-F."/>
            <person name="Otis C."/>
            <person name="Turmel M."/>
        </authorList>
    </citation>
    <scope>NUCLEOTIDE SEQUENCE [LARGE SCALE GENOMIC DNA]</scope>
    <source>
        <strain evidence="10 11">RCC1871</strain>
    </source>
</reference>
<dbReference type="InterPro" id="IPR036249">
    <property type="entry name" value="Thioredoxin-like_sf"/>
</dbReference>
<dbReference type="FunFam" id="3.40.30.10:FF:000011">
    <property type="entry name" value="Peroxiredoxin PRX1"/>
    <property type="match status" value="1"/>
</dbReference>
<dbReference type="GO" id="GO:0005829">
    <property type="term" value="C:cytosol"/>
    <property type="evidence" value="ECO:0007669"/>
    <property type="project" value="TreeGrafter"/>
</dbReference>
<dbReference type="SUPFAM" id="SSF52833">
    <property type="entry name" value="Thioredoxin-like"/>
    <property type="match status" value="1"/>
</dbReference>
<keyword evidence="3 7" id="KW-0560">Oxidoreductase</keyword>
<dbReference type="InterPro" id="IPR024706">
    <property type="entry name" value="Peroxiredoxin_AhpC-typ"/>
</dbReference>
<dbReference type="GO" id="GO:0045454">
    <property type="term" value="P:cell redox homeostasis"/>
    <property type="evidence" value="ECO:0007669"/>
    <property type="project" value="TreeGrafter"/>
</dbReference>
<evidence type="ECO:0000256" key="7">
    <source>
        <dbReference type="PIRNR" id="PIRNR000239"/>
    </source>
</evidence>
<evidence type="ECO:0000256" key="5">
    <source>
        <dbReference type="ARBA" id="ARBA00025719"/>
    </source>
</evidence>
<name>A0AAX4NYJ8_9CHLO</name>
<keyword evidence="11" id="KW-1185">Reference proteome</keyword>
<sequence>MRLGTTVPDFSADSTDGPLRWHEYIEGAWAVLFSHPSDFTPVCTTELGSVARLLGEFKKRGVKVAALSCNDIKSHEAWIKDIESLPEFCGQCKVAFPIVSDPGRDVATLYGMLDPDEKDAEGMPMTCRAVFVIKPDKTLASSILYPATTGRNFQEVLRLIDSLQLTAKHSVATPADWCTGRDCMVAPALSDEEASAKFPGGFRTIQVPSKRGYLRVTGNPSG</sequence>
<dbReference type="PIRSF" id="PIRSF000239">
    <property type="entry name" value="AHPC"/>
    <property type="match status" value="1"/>
</dbReference>
<dbReference type="Gene3D" id="3.40.30.10">
    <property type="entry name" value="Glutaredoxin"/>
    <property type="match status" value="1"/>
</dbReference>